<reference evidence="4" key="1">
    <citation type="submission" date="2016-06" db="UniProtKB">
        <authorList>
            <consortium name="WormBaseParasite"/>
        </authorList>
    </citation>
    <scope>IDENTIFICATION</scope>
</reference>
<feature type="region of interest" description="Disordered" evidence="1">
    <location>
        <begin position="434"/>
        <end position="462"/>
    </location>
</feature>
<dbReference type="PANTHER" id="PTHR47027:SF20">
    <property type="entry name" value="REVERSE TRANSCRIPTASE-LIKE PROTEIN WITH RNA-DIRECTED DNA POLYMERASE DOMAIN"/>
    <property type="match status" value="1"/>
</dbReference>
<dbReference type="AlphaFoldDB" id="A0A183SR03"/>
<proteinExistence type="predicted"/>
<keyword evidence="3" id="KW-1185">Reference proteome</keyword>
<feature type="region of interest" description="Disordered" evidence="1">
    <location>
        <begin position="298"/>
        <end position="319"/>
    </location>
</feature>
<evidence type="ECO:0000313" key="3">
    <source>
        <dbReference type="Proteomes" id="UP000275846"/>
    </source>
</evidence>
<dbReference type="EMBL" id="UYSU01033790">
    <property type="protein sequence ID" value="VDL93036.1"/>
    <property type="molecule type" value="Genomic_DNA"/>
</dbReference>
<sequence>MLVIKSAAAGSGLQITKYAVVKLKQTTILPSNLPRDTLRAARVYIAALSETRFSEQGQLKEVGAGCTFFWSGGPTAERRDTGVVFAVRNDIGGMTALSAAGLATDLPSKAPPLFSVLSEPHCSLTQILNHWAEYFRSVLNQPSTVSDAAIDQLPELETNTDLDLLPSLQETIRAMRKLSSGKAPGSDMIPAEIYKHGGGQIMNQLTVFFQAMWRHGHVLQELKDARIVYLYKKKENYQLCNNCQGSSLLNITGKIFARILFHRLNGYSEHGVLPESQYGFRRHRRTIDLICAANQLKRSARRREPTSTLPSRRNTKEHEPLRCRQLQLWTLVMLQPPPNTTYNAARIDLNRTQLKSVETFTYPGSNLSCGTNVDDEIAHQINKASQAFWLMQNVVLNRHGLHISTKLKMYKAFILPTLLYGAQTWTRHLRKQFNNKPTNPTSTCTAANTPSDLPTVTPGTNSPTPAIKAITSKYSSPVNSTITTTTTINDGCSILNCPHCDRTFTLRIGLVA</sequence>
<dbReference type="WBParaSite" id="SSLN_0000686301-mRNA-1">
    <property type="protein sequence ID" value="SSLN_0000686301-mRNA-1"/>
    <property type="gene ID" value="SSLN_0000686301"/>
</dbReference>
<organism evidence="4">
    <name type="scientific">Schistocephalus solidus</name>
    <name type="common">Tapeworm</name>
    <dbReference type="NCBI Taxonomy" id="70667"/>
    <lineage>
        <taxon>Eukaryota</taxon>
        <taxon>Metazoa</taxon>
        <taxon>Spiralia</taxon>
        <taxon>Lophotrochozoa</taxon>
        <taxon>Platyhelminthes</taxon>
        <taxon>Cestoda</taxon>
        <taxon>Eucestoda</taxon>
        <taxon>Diphyllobothriidea</taxon>
        <taxon>Diphyllobothriidae</taxon>
        <taxon>Schistocephalus</taxon>
    </lineage>
</organism>
<dbReference type="Proteomes" id="UP000275846">
    <property type="component" value="Unassembled WGS sequence"/>
</dbReference>
<dbReference type="PANTHER" id="PTHR47027">
    <property type="entry name" value="REVERSE TRANSCRIPTASE DOMAIN-CONTAINING PROTEIN"/>
    <property type="match status" value="1"/>
</dbReference>
<protein>
    <submittedName>
        <fullName evidence="4">Reverse transcriptase domain-containing protein</fullName>
    </submittedName>
</protein>
<dbReference type="OrthoDB" id="786357at2759"/>
<evidence type="ECO:0000313" key="4">
    <source>
        <dbReference type="WBParaSite" id="SSLN_0000686301-mRNA-1"/>
    </source>
</evidence>
<evidence type="ECO:0000313" key="2">
    <source>
        <dbReference type="EMBL" id="VDL93036.1"/>
    </source>
</evidence>
<name>A0A183SR03_SCHSO</name>
<accession>A0A183SR03</accession>
<gene>
    <name evidence="2" type="ORF">SSLN_LOCUS6651</name>
</gene>
<evidence type="ECO:0000256" key="1">
    <source>
        <dbReference type="SAM" id="MobiDB-lite"/>
    </source>
</evidence>
<reference evidence="2 3" key="2">
    <citation type="submission" date="2018-11" db="EMBL/GenBank/DDBJ databases">
        <authorList>
            <consortium name="Pathogen Informatics"/>
        </authorList>
    </citation>
    <scope>NUCLEOTIDE SEQUENCE [LARGE SCALE GENOMIC DNA]</scope>
    <source>
        <strain evidence="2 3">NST_G2</strain>
    </source>
</reference>